<comment type="similarity">
    <text evidence="1">Belongs to the synaptobrevin family.</text>
</comment>
<evidence type="ECO:0000256" key="1">
    <source>
        <dbReference type="ARBA" id="ARBA00008025"/>
    </source>
</evidence>
<evidence type="ECO:0000256" key="5">
    <source>
        <dbReference type="ARBA" id="ARBA00022989"/>
    </source>
</evidence>
<evidence type="ECO:0000256" key="2">
    <source>
        <dbReference type="ARBA" id="ARBA00022448"/>
    </source>
</evidence>
<feature type="transmembrane region" description="Helical" evidence="10">
    <location>
        <begin position="262"/>
        <end position="287"/>
    </location>
</feature>
<dbReference type="InterPro" id="IPR001388">
    <property type="entry name" value="Synaptobrevin-like"/>
</dbReference>
<dbReference type="AlphaFoldDB" id="A0A978VSH8"/>
<feature type="domain" description="Longin" evidence="11">
    <location>
        <begin position="7"/>
        <end position="140"/>
    </location>
</feature>
<dbReference type="PROSITE" id="PS00417">
    <property type="entry name" value="SYNAPTOBREVIN"/>
    <property type="match status" value="1"/>
</dbReference>
<evidence type="ECO:0000256" key="6">
    <source>
        <dbReference type="ARBA" id="ARBA00023136"/>
    </source>
</evidence>
<evidence type="ECO:0000259" key="12">
    <source>
        <dbReference type="PROSITE" id="PS50892"/>
    </source>
</evidence>
<evidence type="ECO:0000256" key="7">
    <source>
        <dbReference type="ARBA" id="ARBA00037493"/>
    </source>
</evidence>
<evidence type="ECO:0000313" key="13">
    <source>
        <dbReference type="EMBL" id="KAH7541773.1"/>
    </source>
</evidence>
<dbReference type="InterPro" id="IPR011012">
    <property type="entry name" value="Longin-like_dom_sf"/>
</dbReference>
<dbReference type="FunFam" id="1.20.5.110:FF:000004">
    <property type="entry name" value="Vesicle-associated membrane protein 7"/>
    <property type="match status" value="1"/>
</dbReference>
<keyword evidence="6 10" id="KW-0472">Membrane</keyword>
<dbReference type="SUPFAM" id="SSF58038">
    <property type="entry name" value="SNARE fusion complex"/>
    <property type="match status" value="1"/>
</dbReference>
<dbReference type="GO" id="GO:0005737">
    <property type="term" value="C:cytoplasm"/>
    <property type="evidence" value="ECO:0007669"/>
    <property type="project" value="UniProtKB-ARBA"/>
</dbReference>
<name>A0A978VSH8_ZIZJJ</name>
<keyword evidence="9" id="KW-0175">Coiled coil</keyword>
<dbReference type="PANTHER" id="PTHR21136">
    <property type="entry name" value="SNARE PROTEINS"/>
    <property type="match status" value="1"/>
</dbReference>
<evidence type="ECO:0000256" key="8">
    <source>
        <dbReference type="ARBA" id="ARBA00046280"/>
    </source>
</evidence>
<comment type="caution">
    <text evidence="13">The sequence shown here is derived from an EMBL/GenBank/DDBJ whole genome shotgun (WGS) entry which is preliminary data.</text>
</comment>
<dbReference type="GO" id="GO:0012505">
    <property type="term" value="C:endomembrane system"/>
    <property type="evidence" value="ECO:0007669"/>
    <property type="project" value="UniProtKB-SubCell"/>
</dbReference>
<dbReference type="Gene3D" id="1.20.5.110">
    <property type="match status" value="1"/>
</dbReference>
<evidence type="ECO:0000256" key="3">
    <source>
        <dbReference type="ARBA" id="ARBA00022692"/>
    </source>
</evidence>
<dbReference type="GO" id="GO:0016192">
    <property type="term" value="P:vesicle-mediated transport"/>
    <property type="evidence" value="ECO:0007669"/>
    <property type="project" value="InterPro"/>
</dbReference>
<dbReference type="Pfam" id="PF00957">
    <property type="entry name" value="Synaptobrevin"/>
    <property type="match status" value="1"/>
</dbReference>
<dbReference type="InterPro" id="IPR010908">
    <property type="entry name" value="Longin_dom"/>
</dbReference>
<dbReference type="SMART" id="SM01270">
    <property type="entry name" value="Longin"/>
    <property type="match status" value="1"/>
</dbReference>
<evidence type="ECO:0008006" key="15">
    <source>
        <dbReference type="Google" id="ProtNLM"/>
    </source>
</evidence>
<feature type="domain" description="V-SNARE coiled-coil homology" evidence="12">
    <location>
        <begin position="168"/>
        <end position="228"/>
    </location>
</feature>
<dbReference type="PANTHER" id="PTHR21136:SF214">
    <property type="entry name" value="VESICLE-ASSOCIATED MEMBRANE PROTEIN 714"/>
    <property type="match status" value="1"/>
</dbReference>
<protein>
    <recommendedName>
        <fullName evidence="15">Vesicle-associated membrane protein 714</fullName>
    </recommendedName>
</protein>
<dbReference type="InterPro" id="IPR042855">
    <property type="entry name" value="V_SNARE_CC"/>
</dbReference>
<dbReference type="GO" id="GO:0015031">
    <property type="term" value="P:protein transport"/>
    <property type="evidence" value="ECO:0007669"/>
    <property type="project" value="UniProtKB-KW"/>
</dbReference>
<keyword evidence="3 10" id="KW-0812">Transmembrane</keyword>
<keyword evidence="4" id="KW-0653">Protein transport</keyword>
<evidence type="ECO:0000256" key="4">
    <source>
        <dbReference type="ARBA" id="ARBA00022927"/>
    </source>
</evidence>
<dbReference type="EMBL" id="JAEACU010000002">
    <property type="protein sequence ID" value="KAH7541773.1"/>
    <property type="molecule type" value="Genomic_DNA"/>
</dbReference>
<organism evidence="13 14">
    <name type="scientific">Ziziphus jujuba var. spinosa</name>
    <dbReference type="NCBI Taxonomy" id="714518"/>
    <lineage>
        <taxon>Eukaryota</taxon>
        <taxon>Viridiplantae</taxon>
        <taxon>Streptophyta</taxon>
        <taxon>Embryophyta</taxon>
        <taxon>Tracheophyta</taxon>
        <taxon>Spermatophyta</taxon>
        <taxon>Magnoliopsida</taxon>
        <taxon>eudicotyledons</taxon>
        <taxon>Gunneridae</taxon>
        <taxon>Pentapetalae</taxon>
        <taxon>rosids</taxon>
        <taxon>fabids</taxon>
        <taxon>Rosales</taxon>
        <taxon>Rhamnaceae</taxon>
        <taxon>Paliureae</taxon>
        <taxon>Ziziphus</taxon>
    </lineage>
</organism>
<dbReference type="Pfam" id="PF13774">
    <property type="entry name" value="Longin"/>
    <property type="match status" value="2"/>
</dbReference>
<dbReference type="Proteomes" id="UP000813462">
    <property type="component" value="Unassembled WGS sequence"/>
</dbReference>
<comment type="subcellular location">
    <subcellularLocation>
        <location evidence="8">Endomembrane system</location>
        <topology evidence="8">Single-pass type IV membrane protein</topology>
    </subcellularLocation>
</comment>
<keyword evidence="5 10" id="KW-1133">Transmembrane helix</keyword>
<dbReference type="InterPro" id="IPR051097">
    <property type="entry name" value="Synaptobrevin-like_transport"/>
</dbReference>
<comment type="function">
    <text evidence="7">Involved in the targeting and/or fusion of transport vesicles to their target membrane.</text>
</comment>
<dbReference type="GO" id="GO:0016020">
    <property type="term" value="C:membrane"/>
    <property type="evidence" value="ECO:0007669"/>
    <property type="project" value="InterPro"/>
</dbReference>
<dbReference type="CDD" id="cd14824">
    <property type="entry name" value="Longin"/>
    <property type="match status" value="1"/>
</dbReference>
<reference evidence="13" key="1">
    <citation type="journal article" date="2021" name="Front. Plant Sci.">
        <title>Chromosome-Scale Genome Assembly for Chinese Sour Jujube and Insights Into Its Genome Evolution and Domestication Signature.</title>
        <authorList>
            <person name="Shen L.-Y."/>
            <person name="Luo H."/>
            <person name="Wang X.-L."/>
            <person name="Wang X.-M."/>
            <person name="Qiu X.-J."/>
            <person name="Liu H."/>
            <person name="Zhou S.-S."/>
            <person name="Jia K.-H."/>
            <person name="Nie S."/>
            <person name="Bao Y.-T."/>
            <person name="Zhang R.-G."/>
            <person name="Yun Q.-Z."/>
            <person name="Chai Y.-H."/>
            <person name="Lu J.-Y."/>
            <person name="Li Y."/>
            <person name="Zhao S.-W."/>
            <person name="Mao J.-F."/>
            <person name="Jia S.-G."/>
            <person name="Mao Y.-M."/>
        </authorList>
    </citation>
    <scope>NUCLEOTIDE SEQUENCE</scope>
    <source>
        <strain evidence="13">AT0</strain>
        <tissue evidence="13">Leaf</tissue>
    </source>
</reference>
<dbReference type="SUPFAM" id="SSF64356">
    <property type="entry name" value="SNARE-like"/>
    <property type="match status" value="1"/>
</dbReference>
<feature type="transmembrane region" description="Helical" evidence="10">
    <location>
        <begin position="232"/>
        <end position="250"/>
    </location>
</feature>
<evidence type="ECO:0000313" key="14">
    <source>
        <dbReference type="Proteomes" id="UP000813462"/>
    </source>
</evidence>
<keyword evidence="2" id="KW-0813">Transport</keyword>
<sequence>MAILYAVVARGTVVLSEFSAVTGNTGAVARRILEKLPAHDDSRLCFSQDRFIFHILRSDGLTFLCMANDTFGSSFDMFMVTFQLGSRFGIDMLSSYSSGCSWRIPFSYLEDIHMRFMKNYGRVAHYAPAYAMNDEFSRVLHQQMEFFSSNPSADTLNRGSNNDNIWAFVHVHFESFAQMRTIMVENIEKILERGDRIELLVDKTATMQDGAFHFRKQSKRLRRALWMKNAKLLLVISDLLGFGFTFTTTFDFDKLLQVDVYGMALLTCLIVLLLYIIIAACCGGITLPSCRS</sequence>
<evidence type="ECO:0000259" key="11">
    <source>
        <dbReference type="PROSITE" id="PS50859"/>
    </source>
</evidence>
<gene>
    <name evidence="13" type="ORF">FEM48_Zijuj02G0003200</name>
</gene>
<evidence type="ECO:0000256" key="10">
    <source>
        <dbReference type="SAM" id="Phobius"/>
    </source>
</evidence>
<evidence type="ECO:0000256" key="9">
    <source>
        <dbReference type="PROSITE-ProRule" id="PRU00290"/>
    </source>
</evidence>
<dbReference type="CDD" id="cd15843">
    <property type="entry name" value="R-SNARE"/>
    <property type="match status" value="1"/>
</dbReference>
<dbReference type="PROSITE" id="PS50859">
    <property type="entry name" value="LONGIN"/>
    <property type="match status" value="1"/>
</dbReference>
<dbReference type="Gene3D" id="3.30.450.50">
    <property type="entry name" value="Longin domain"/>
    <property type="match status" value="1"/>
</dbReference>
<proteinExistence type="inferred from homology"/>
<dbReference type="PROSITE" id="PS50892">
    <property type="entry name" value="V_SNARE"/>
    <property type="match status" value="1"/>
</dbReference>
<accession>A0A978VSH8</accession>